<sequence length="360" mass="39791">MSVDLSVFGGVSPAHNDFRSDTLTTPTLETVQAISNSTLGDAVYEEDDKTHELEQYVAILLNKPKGLFCVSGTMSNQIAVRTHLKQPPHSVLCDYRGHIFVNEAGGLATLSQAMVQPIHPKNGKYMTLVDDIEPNFIPDDGEIHGAPTKVIALENTLHGMVYPIEEIKRISVFCKENDVKLHLDGARLWDALVHDELPLLEYGQYFDSISICLSKGIGAPIGSILVGDEKYITKANHFRKQQGGGVRQSGILAAMALAAIKGNFPKFAQVHQYTKEVADVCDLLDIPLEHPPQTNFIFIDPSKNIAKLVEILTAAGLKVNSGRLAFHHQITRESVDKIIQVLKEWWLKHNKESGSGTYYK</sequence>
<evidence type="ECO:0000256" key="8">
    <source>
        <dbReference type="ARBA" id="ARBA00066573"/>
    </source>
</evidence>
<comment type="catalytic activity">
    <reaction evidence="5">
        <text>L-threonine = acetaldehyde + glycine</text>
        <dbReference type="Rhea" id="RHEA:19625"/>
        <dbReference type="ChEBI" id="CHEBI:15343"/>
        <dbReference type="ChEBI" id="CHEBI:57305"/>
        <dbReference type="ChEBI" id="CHEBI:57926"/>
        <dbReference type="EC" id="4.1.2.48"/>
    </reaction>
</comment>
<accession>A0A9P8AJX7</accession>
<gene>
    <name evidence="11" type="primary">GLY1_2</name>
    <name evidence="11" type="ORF">KQ657_002270</name>
</gene>
<dbReference type="GO" id="GO:0006567">
    <property type="term" value="P:L-threonine catabolic process"/>
    <property type="evidence" value="ECO:0007669"/>
    <property type="project" value="TreeGrafter"/>
</dbReference>
<evidence type="ECO:0000256" key="4">
    <source>
        <dbReference type="ARBA" id="ARBA00023239"/>
    </source>
</evidence>
<evidence type="ECO:0000313" key="12">
    <source>
        <dbReference type="Proteomes" id="UP000790833"/>
    </source>
</evidence>
<comment type="cofactor">
    <cofactor evidence="1">
        <name>pyridoxal 5'-phosphate</name>
        <dbReference type="ChEBI" id="CHEBI:597326"/>
    </cofactor>
</comment>
<evidence type="ECO:0000259" key="10">
    <source>
        <dbReference type="Pfam" id="PF01212"/>
    </source>
</evidence>
<dbReference type="GO" id="GO:0006545">
    <property type="term" value="P:glycine biosynthetic process"/>
    <property type="evidence" value="ECO:0007669"/>
    <property type="project" value="TreeGrafter"/>
</dbReference>
<comment type="catalytic activity">
    <reaction evidence="6">
        <text>L-allo-threonine = acetaldehyde + glycine</text>
        <dbReference type="Rhea" id="RHEA:26209"/>
        <dbReference type="ChEBI" id="CHEBI:15343"/>
        <dbReference type="ChEBI" id="CHEBI:57305"/>
        <dbReference type="ChEBI" id="CHEBI:58585"/>
        <dbReference type="EC" id="4.1.2.48"/>
    </reaction>
</comment>
<dbReference type="RefSeq" id="XP_043051430.1">
    <property type="nucleotide sequence ID" value="XM_043193042.1"/>
</dbReference>
<evidence type="ECO:0000256" key="1">
    <source>
        <dbReference type="ARBA" id="ARBA00001933"/>
    </source>
</evidence>
<dbReference type="GO" id="GO:0005829">
    <property type="term" value="C:cytosol"/>
    <property type="evidence" value="ECO:0007669"/>
    <property type="project" value="TreeGrafter"/>
</dbReference>
<evidence type="ECO:0000256" key="7">
    <source>
        <dbReference type="ARBA" id="ARBA00060555"/>
    </source>
</evidence>
<dbReference type="OrthoDB" id="10261951at2759"/>
<dbReference type="FunFam" id="3.40.640.10:FF:000030">
    <property type="entry name" value="Low-specificity L-threonine aldolase"/>
    <property type="match status" value="1"/>
</dbReference>
<dbReference type="InterPro" id="IPR015422">
    <property type="entry name" value="PyrdxlP-dep_Trfase_small"/>
</dbReference>
<dbReference type="EMBL" id="JAHMUF010000002">
    <property type="protein sequence ID" value="KAG7195885.1"/>
    <property type="molecule type" value="Genomic_DNA"/>
</dbReference>
<dbReference type="InterPro" id="IPR023603">
    <property type="entry name" value="Low_specificity_L-TA-like"/>
</dbReference>
<reference evidence="11" key="1">
    <citation type="submission" date="2021-03" db="EMBL/GenBank/DDBJ databases">
        <authorList>
            <person name="Palmer J.M."/>
        </authorList>
    </citation>
    <scope>NUCLEOTIDE SEQUENCE</scope>
    <source>
        <strain evidence="11">ARV_011</strain>
    </source>
</reference>
<proteinExistence type="inferred from homology"/>
<evidence type="ECO:0000256" key="6">
    <source>
        <dbReference type="ARBA" id="ARBA00050939"/>
    </source>
</evidence>
<evidence type="ECO:0000256" key="2">
    <source>
        <dbReference type="ARBA" id="ARBA00006966"/>
    </source>
</evidence>
<dbReference type="Gene3D" id="3.40.640.10">
    <property type="entry name" value="Type I PLP-dependent aspartate aminotransferase-like (Major domain)"/>
    <property type="match status" value="1"/>
</dbReference>
<dbReference type="PIRSF" id="PIRSF017617">
    <property type="entry name" value="Thr_aldolase"/>
    <property type="match status" value="1"/>
</dbReference>
<dbReference type="NCBIfam" id="NF041359">
    <property type="entry name" value="GntG_guanitoxin"/>
    <property type="match status" value="1"/>
</dbReference>
<keyword evidence="12" id="KW-1185">Reference proteome</keyword>
<dbReference type="EC" id="4.1.2.48" evidence="8"/>
<organism evidence="11 12">
    <name type="scientific">Scheffersomyces spartinae</name>
    <dbReference type="NCBI Taxonomy" id="45513"/>
    <lineage>
        <taxon>Eukaryota</taxon>
        <taxon>Fungi</taxon>
        <taxon>Dikarya</taxon>
        <taxon>Ascomycota</taxon>
        <taxon>Saccharomycotina</taxon>
        <taxon>Pichiomycetes</taxon>
        <taxon>Debaryomycetaceae</taxon>
        <taxon>Scheffersomyces</taxon>
    </lineage>
</organism>
<evidence type="ECO:0000313" key="11">
    <source>
        <dbReference type="EMBL" id="KAG7195885.1"/>
    </source>
</evidence>
<dbReference type="Gene3D" id="3.90.1150.10">
    <property type="entry name" value="Aspartate Aminotransferase, domain 1"/>
    <property type="match status" value="1"/>
</dbReference>
<name>A0A9P8AJX7_9ASCO</name>
<dbReference type="InterPro" id="IPR015421">
    <property type="entry name" value="PyrdxlP-dep_Trfase_major"/>
</dbReference>
<keyword evidence="4" id="KW-0456">Lyase</keyword>
<dbReference type="PANTHER" id="PTHR48097">
    <property type="entry name" value="L-THREONINE ALDOLASE-RELATED"/>
    <property type="match status" value="1"/>
</dbReference>
<dbReference type="GO" id="GO:0008732">
    <property type="term" value="F:L-allo-threonine aldolase activity"/>
    <property type="evidence" value="ECO:0007669"/>
    <property type="project" value="TreeGrafter"/>
</dbReference>
<feature type="modified residue" description="N6-(pyridoxal phosphate)lysine" evidence="9">
    <location>
        <position position="215"/>
    </location>
</feature>
<dbReference type="GeneID" id="66115644"/>
<comment type="caution">
    <text evidence="11">The sequence shown here is derived from an EMBL/GenBank/DDBJ whole genome shotgun (WGS) entry which is preliminary data.</text>
</comment>
<dbReference type="Pfam" id="PF01212">
    <property type="entry name" value="Beta_elim_lyase"/>
    <property type="match status" value="1"/>
</dbReference>
<dbReference type="AlphaFoldDB" id="A0A9P8AJX7"/>
<evidence type="ECO:0000256" key="3">
    <source>
        <dbReference type="ARBA" id="ARBA00022898"/>
    </source>
</evidence>
<dbReference type="SUPFAM" id="SSF53383">
    <property type="entry name" value="PLP-dependent transferases"/>
    <property type="match status" value="1"/>
</dbReference>
<dbReference type="PANTHER" id="PTHR48097:SF9">
    <property type="entry name" value="L-THREONINE ALDOLASE"/>
    <property type="match status" value="1"/>
</dbReference>
<feature type="domain" description="Aromatic amino acid beta-eliminating lyase/threonine aldolase" evidence="10">
    <location>
        <begin position="17"/>
        <end position="300"/>
    </location>
</feature>
<comment type="pathway">
    <text evidence="7">Amino-acid degradation; L-threonine degradation via aldolase pathway; acetaldehyde and glycine from L-threonine: step 1/1.</text>
</comment>
<protein>
    <recommendedName>
        <fullName evidence="8">low-specificity L-threonine aldolase</fullName>
        <ecNumber evidence="8">4.1.2.48</ecNumber>
    </recommendedName>
</protein>
<keyword evidence="3" id="KW-0663">Pyridoxal phosphate</keyword>
<evidence type="ECO:0000256" key="5">
    <source>
        <dbReference type="ARBA" id="ARBA00050410"/>
    </source>
</evidence>
<evidence type="ECO:0000256" key="9">
    <source>
        <dbReference type="PIRSR" id="PIRSR017617-1"/>
    </source>
</evidence>
<dbReference type="InterPro" id="IPR001597">
    <property type="entry name" value="ArAA_b-elim_lyase/Thr_aldolase"/>
</dbReference>
<comment type="similarity">
    <text evidence="2">Belongs to the threonine aldolase family.</text>
</comment>
<dbReference type="InterPro" id="IPR015424">
    <property type="entry name" value="PyrdxlP-dep_Trfase"/>
</dbReference>
<dbReference type="Proteomes" id="UP000790833">
    <property type="component" value="Unassembled WGS sequence"/>
</dbReference>